<protein>
    <submittedName>
        <fullName evidence="2">Uncharacterized protein</fullName>
    </submittedName>
</protein>
<proteinExistence type="predicted"/>
<evidence type="ECO:0000313" key="2">
    <source>
        <dbReference type="EMBL" id="KAK9742093.1"/>
    </source>
</evidence>
<gene>
    <name evidence="2" type="ORF">RND81_03G148000</name>
</gene>
<comment type="caution">
    <text evidence="2">The sequence shown here is derived from an EMBL/GenBank/DDBJ whole genome shotgun (WGS) entry which is preliminary data.</text>
</comment>
<feature type="compositionally biased region" description="Basic residues" evidence="1">
    <location>
        <begin position="238"/>
        <end position="248"/>
    </location>
</feature>
<evidence type="ECO:0000313" key="3">
    <source>
        <dbReference type="Proteomes" id="UP001443914"/>
    </source>
</evidence>
<feature type="compositionally biased region" description="Basic and acidic residues" evidence="1">
    <location>
        <begin position="223"/>
        <end position="237"/>
    </location>
</feature>
<dbReference type="Proteomes" id="UP001443914">
    <property type="component" value="Unassembled WGS sequence"/>
</dbReference>
<reference evidence="2" key="1">
    <citation type="submission" date="2024-03" db="EMBL/GenBank/DDBJ databases">
        <title>WGS assembly of Saponaria officinalis var. Norfolk2.</title>
        <authorList>
            <person name="Jenkins J."/>
            <person name="Shu S."/>
            <person name="Grimwood J."/>
            <person name="Barry K."/>
            <person name="Goodstein D."/>
            <person name="Schmutz J."/>
            <person name="Leebens-Mack J."/>
            <person name="Osbourn A."/>
        </authorList>
    </citation>
    <scope>NUCLEOTIDE SEQUENCE [LARGE SCALE GENOMIC DNA]</scope>
    <source>
        <strain evidence="2">JIC</strain>
    </source>
</reference>
<name>A0AAW1M838_SAPOF</name>
<dbReference type="EMBL" id="JBDFQZ010000003">
    <property type="protein sequence ID" value="KAK9742093.1"/>
    <property type="molecule type" value="Genomic_DNA"/>
</dbReference>
<evidence type="ECO:0000256" key="1">
    <source>
        <dbReference type="SAM" id="MobiDB-lite"/>
    </source>
</evidence>
<sequence length="248" mass="28319">MAVESEKDLFLPDILKVNEDKKSHPNYYSYYYKPQFTNKVPLHLSCTKIPTHNLISTNNNPTHNLISTNNNPNYKISKIEKLNPGACPMEDEPIKVVRSVVAGFLLKRLDEFPTFPPINTKSILYYLKDDHLLSPFEKRALLEVSEEDEDEDEDETLISALNSALLSIEADTKAVKCWLVDNLNGEYKERVFVMSVQPDKLVNELLSISLHLEDLALSPDKLSNMEEQEKRKYGGAREKKKGVFKSSS</sequence>
<keyword evidence="3" id="KW-1185">Reference proteome</keyword>
<feature type="region of interest" description="Disordered" evidence="1">
    <location>
        <begin position="221"/>
        <end position="248"/>
    </location>
</feature>
<accession>A0AAW1M838</accession>
<organism evidence="2 3">
    <name type="scientific">Saponaria officinalis</name>
    <name type="common">Common soapwort</name>
    <name type="synonym">Lychnis saponaria</name>
    <dbReference type="NCBI Taxonomy" id="3572"/>
    <lineage>
        <taxon>Eukaryota</taxon>
        <taxon>Viridiplantae</taxon>
        <taxon>Streptophyta</taxon>
        <taxon>Embryophyta</taxon>
        <taxon>Tracheophyta</taxon>
        <taxon>Spermatophyta</taxon>
        <taxon>Magnoliopsida</taxon>
        <taxon>eudicotyledons</taxon>
        <taxon>Gunneridae</taxon>
        <taxon>Pentapetalae</taxon>
        <taxon>Caryophyllales</taxon>
        <taxon>Caryophyllaceae</taxon>
        <taxon>Caryophylleae</taxon>
        <taxon>Saponaria</taxon>
    </lineage>
</organism>
<dbReference type="AlphaFoldDB" id="A0AAW1M838"/>